<reference evidence="2" key="1">
    <citation type="submission" date="2018-05" db="EMBL/GenBank/DDBJ databases">
        <authorList>
            <person name="Lanie J.A."/>
            <person name="Ng W.-L."/>
            <person name="Kazmierczak K.M."/>
            <person name="Andrzejewski T.M."/>
            <person name="Davidsen T.M."/>
            <person name="Wayne K.J."/>
            <person name="Tettelin H."/>
            <person name="Glass J.I."/>
            <person name="Rusch D."/>
            <person name="Podicherti R."/>
            <person name="Tsui H.-C.T."/>
            <person name="Winkler M.E."/>
        </authorList>
    </citation>
    <scope>NUCLEOTIDE SEQUENCE</scope>
</reference>
<sequence length="52" mass="6122">MDEIDYFPKRDKFKVQKDVGSDWNKLKKQKINQPGKVKPSKTSPEEEVKKNS</sequence>
<feature type="region of interest" description="Disordered" evidence="1">
    <location>
        <begin position="24"/>
        <end position="52"/>
    </location>
</feature>
<accession>A0A381SYG9</accession>
<gene>
    <name evidence="2" type="ORF">METZ01_LOCUS61278</name>
</gene>
<name>A0A381SYG9_9ZZZZ</name>
<proteinExistence type="predicted"/>
<evidence type="ECO:0000313" key="2">
    <source>
        <dbReference type="EMBL" id="SVA08424.1"/>
    </source>
</evidence>
<dbReference type="EMBL" id="UINC01003686">
    <property type="protein sequence ID" value="SVA08424.1"/>
    <property type="molecule type" value="Genomic_DNA"/>
</dbReference>
<evidence type="ECO:0000256" key="1">
    <source>
        <dbReference type="SAM" id="MobiDB-lite"/>
    </source>
</evidence>
<dbReference type="AlphaFoldDB" id="A0A381SYG9"/>
<protein>
    <submittedName>
        <fullName evidence="2">Uncharacterized protein</fullName>
    </submittedName>
</protein>
<feature type="compositionally biased region" description="Basic and acidic residues" evidence="1">
    <location>
        <begin position="43"/>
        <end position="52"/>
    </location>
</feature>
<organism evidence="2">
    <name type="scientific">marine metagenome</name>
    <dbReference type="NCBI Taxonomy" id="408172"/>
    <lineage>
        <taxon>unclassified sequences</taxon>
        <taxon>metagenomes</taxon>
        <taxon>ecological metagenomes</taxon>
    </lineage>
</organism>